<dbReference type="InterPro" id="IPR016040">
    <property type="entry name" value="NAD(P)-bd_dom"/>
</dbReference>
<dbReference type="Gene3D" id="3.40.50.720">
    <property type="entry name" value="NAD(P)-binding Rossmann-like Domain"/>
    <property type="match status" value="1"/>
</dbReference>
<evidence type="ECO:0000313" key="3">
    <source>
        <dbReference type="Proteomes" id="UP000016562"/>
    </source>
</evidence>
<evidence type="ECO:0000313" key="2">
    <source>
        <dbReference type="EMBL" id="GAD79005.1"/>
    </source>
</evidence>
<dbReference type="RefSeq" id="WP_021712716.1">
    <property type="nucleotide sequence ID" value="NZ_BATM01000008.1"/>
</dbReference>
<accession>U3AZ35</accession>
<organism evidence="2 3">
    <name type="scientific">Vibrio ezurae NBRC 102218</name>
    <dbReference type="NCBI Taxonomy" id="1219080"/>
    <lineage>
        <taxon>Bacteria</taxon>
        <taxon>Pseudomonadati</taxon>
        <taxon>Pseudomonadota</taxon>
        <taxon>Gammaproteobacteria</taxon>
        <taxon>Vibrionales</taxon>
        <taxon>Vibrionaceae</taxon>
        <taxon>Vibrio</taxon>
    </lineage>
</organism>
<dbReference type="InterPro" id="IPR051604">
    <property type="entry name" value="Ergot_Alk_Oxidoreductase"/>
</dbReference>
<reference evidence="2 3" key="1">
    <citation type="submission" date="2013-09" db="EMBL/GenBank/DDBJ databases">
        <title>Whole genome shotgun sequence of Vibrio ezurae NBRC 102218.</title>
        <authorList>
            <person name="Yoshida I."/>
            <person name="Hosoyama A."/>
            <person name="Numata M."/>
            <person name="Hashimoto M."/>
            <person name="Hosoyama Y."/>
            <person name="Tsuchikane K."/>
            <person name="Noguchi M."/>
            <person name="Hirakata S."/>
            <person name="Ichikawa N."/>
            <person name="Ohji S."/>
            <person name="Yamazoe A."/>
            <person name="Fujita N."/>
        </authorList>
    </citation>
    <scope>NUCLEOTIDE SEQUENCE [LARGE SCALE GENOMIC DNA]</scope>
    <source>
        <strain evidence="2 3">NBRC 102218</strain>
    </source>
</reference>
<dbReference type="Proteomes" id="UP000016562">
    <property type="component" value="Unassembled WGS sequence"/>
</dbReference>
<sequence length="277" mass="30787">MASVLIIGAGWLGRPLAKQLSASHHQVHVTNSQLDTVSQSLTDGLHAHHLSLPLDTSHSLTDLLQQLNIDTIIGCFTPGFRRTATPNWGSYAQNWQQICQSAQQAKINKIIMISSTAVYPAIAKPMQESDADFAQSIVDNQFSEKNRALLKAEQQVFDSGLDYAVIRCSGLIDQHRHPSRFVTRLRSVSRHAPANMLHKDDAIGVIEFALDKVTSRVLNASTPDTCDKAQFYQAAIASRQLDITLPEIVDTPDKRIDSSLSQKLGYQYRYQHTLDLL</sequence>
<name>U3AZ35_9VIBR</name>
<dbReference type="EMBL" id="BATM01000008">
    <property type="protein sequence ID" value="GAD79005.1"/>
    <property type="molecule type" value="Genomic_DNA"/>
</dbReference>
<dbReference type="PANTHER" id="PTHR43162:SF1">
    <property type="entry name" value="PRESTALK A DIFFERENTIATION PROTEIN A"/>
    <property type="match status" value="1"/>
</dbReference>
<dbReference type="PANTHER" id="PTHR43162">
    <property type="match status" value="1"/>
</dbReference>
<dbReference type="InterPro" id="IPR036291">
    <property type="entry name" value="NAD(P)-bd_dom_sf"/>
</dbReference>
<dbReference type="eggNOG" id="COG0451">
    <property type="taxonomic scope" value="Bacteria"/>
</dbReference>
<comment type="caution">
    <text evidence="2">The sequence shown here is derived from an EMBL/GenBank/DDBJ whole genome shotgun (WGS) entry which is preliminary data.</text>
</comment>
<evidence type="ECO:0000259" key="1">
    <source>
        <dbReference type="Pfam" id="PF13460"/>
    </source>
</evidence>
<dbReference type="OrthoDB" id="751203at2"/>
<keyword evidence="3" id="KW-1185">Reference proteome</keyword>
<dbReference type="Pfam" id="PF13460">
    <property type="entry name" value="NAD_binding_10"/>
    <property type="match status" value="1"/>
</dbReference>
<dbReference type="STRING" id="1219080.VEZ01S_08_00410"/>
<dbReference type="AlphaFoldDB" id="U3AZ35"/>
<proteinExistence type="predicted"/>
<dbReference type="SUPFAM" id="SSF51735">
    <property type="entry name" value="NAD(P)-binding Rossmann-fold domains"/>
    <property type="match status" value="1"/>
</dbReference>
<gene>
    <name evidence="2" type="ORF">VEZ01S_08_00410</name>
</gene>
<protein>
    <recommendedName>
        <fullName evidence="1">NAD(P)-binding domain-containing protein</fullName>
    </recommendedName>
</protein>
<feature type="domain" description="NAD(P)-binding" evidence="1">
    <location>
        <begin position="9"/>
        <end position="185"/>
    </location>
</feature>